<protein>
    <submittedName>
        <fullName evidence="3">Helix-turn-helix protein</fullName>
    </submittedName>
</protein>
<sequence length="110" mass="12378">MAILIPLEVMTERPLANRILRDVLIYLRKEQNISQETLAKLSDVSRTHISRLETCAESATLETLSKILQGTGTSWETFGALMEQMQQKQLGNSPLSMVAEPKGPHWSEKL</sequence>
<evidence type="ECO:0000259" key="2">
    <source>
        <dbReference type="PROSITE" id="PS50943"/>
    </source>
</evidence>
<proteinExistence type="predicted"/>
<comment type="caution">
    <text evidence="3">The sequence shown here is derived from an EMBL/GenBank/DDBJ whole genome shotgun (WGS) entry which is preliminary data.</text>
</comment>
<gene>
    <name evidence="3" type="ORF">BGX16_1169</name>
</gene>
<dbReference type="PROSITE" id="PS50943">
    <property type="entry name" value="HTH_CROC1"/>
    <property type="match status" value="1"/>
</dbReference>
<evidence type="ECO:0000256" key="1">
    <source>
        <dbReference type="SAM" id="MobiDB-lite"/>
    </source>
</evidence>
<dbReference type="Pfam" id="PF01381">
    <property type="entry name" value="HTH_3"/>
    <property type="match status" value="1"/>
</dbReference>
<dbReference type="InterPro" id="IPR010982">
    <property type="entry name" value="Lambda_DNA-bd_dom_sf"/>
</dbReference>
<dbReference type="CDD" id="cd00093">
    <property type="entry name" value="HTH_XRE"/>
    <property type="match status" value="1"/>
</dbReference>
<evidence type="ECO:0000313" key="3">
    <source>
        <dbReference type="EMBL" id="PJJ41209.1"/>
    </source>
</evidence>
<dbReference type="InterPro" id="IPR001387">
    <property type="entry name" value="Cro/C1-type_HTH"/>
</dbReference>
<accession>A0A2M9A681</accession>
<dbReference type="EMBL" id="PGEX01000001">
    <property type="protein sequence ID" value="PJJ41209.1"/>
    <property type="molecule type" value="Genomic_DNA"/>
</dbReference>
<dbReference type="SMART" id="SM00530">
    <property type="entry name" value="HTH_XRE"/>
    <property type="match status" value="1"/>
</dbReference>
<dbReference type="AlphaFoldDB" id="A0A2M9A681"/>
<reference evidence="3 4" key="1">
    <citation type="submission" date="2017-11" db="EMBL/GenBank/DDBJ databases">
        <title>Animal gut microbial communities from fecal samples from Wisconsin, USA.</title>
        <authorList>
            <person name="Neumann A."/>
        </authorList>
    </citation>
    <scope>NUCLEOTIDE SEQUENCE [LARGE SCALE GENOMIC DNA]</scope>
    <source>
        <strain evidence="3 4">UWS3</strain>
    </source>
</reference>
<dbReference type="Proteomes" id="UP000231134">
    <property type="component" value="Unassembled WGS sequence"/>
</dbReference>
<organism evidence="3 4">
    <name type="scientific">Hallerella succinigenes</name>
    <dbReference type="NCBI Taxonomy" id="1896222"/>
    <lineage>
        <taxon>Bacteria</taxon>
        <taxon>Pseudomonadati</taxon>
        <taxon>Fibrobacterota</taxon>
        <taxon>Fibrobacteria</taxon>
        <taxon>Fibrobacterales</taxon>
        <taxon>Fibrobacteraceae</taxon>
        <taxon>Hallerella</taxon>
    </lineage>
</organism>
<keyword evidence="4" id="KW-1185">Reference proteome</keyword>
<dbReference type="RefSeq" id="WP_157797897.1">
    <property type="nucleotide sequence ID" value="NZ_PGEX01000001.1"/>
</dbReference>
<dbReference type="SUPFAM" id="SSF47413">
    <property type="entry name" value="lambda repressor-like DNA-binding domains"/>
    <property type="match status" value="1"/>
</dbReference>
<dbReference type="OrthoDB" id="9982392at2"/>
<feature type="region of interest" description="Disordered" evidence="1">
    <location>
        <begin position="91"/>
        <end position="110"/>
    </location>
</feature>
<name>A0A2M9A681_9BACT</name>
<dbReference type="GO" id="GO:0003677">
    <property type="term" value="F:DNA binding"/>
    <property type="evidence" value="ECO:0007669"/>
    <property type="project" value="InterPro"/>
</dbReference>
<feature type="domain" description="HTH cro/C1-type" evidence="2">
    <location>
        <begin position="24"/>
        <end position="78"/>
    </location>
</feature>
<evidence type="ECO:0000313" key="4">
    <source>
        <dbReference type="Proteomes" id="UP000231134"/>
    </source>
</evidence>
<dbReference type="Gene3D" id="1.10.260.40">
    <property type="entry name" value="lambda repressor-like DNA-binding domains"/>
    <property type="match status" value="1"/>
</dbReference>